<evidence type="ECO:0000259" key="1">
    <source>
        <dbReference type="Pfam" id="PF06985"/>
    </source>
</evidence>
<comment type="caution">
    <text evidence="2">The sequence shown here is derived from an EMBL/GenBank/DDBJ whole genome shotgun (WGS) entry which is preliminary data.</text>
</comment>
<dbReference type="InterPro" id="IPR052895">
    <property type="entry name" value="HetReg/Transcr_Mod"/>
</dbReference>
<organism evidence="2 4">
    <name type="scientific">Alternaria tenuissima</name>
    <dbReference type="NCBI Taxonomy" id="119927"/>
    <lineage>
        <taxon>Eukaryota</taxon>
        <taxon>Fungi</taxon>
        <taxon>Dikarya</taxon>
        <taxon>Ascomycota</taxon>
        <taxon>Pezizomycotina</taxon>
        <taxon>Dothideomycetes</taxon>
        <taxon>Pleosporomycetidae</taxon>
        <taxon>Pleosporales</taxon>
        <taxon>Pleosporineae</taxon>
        <taxon>Pleosporaceae</taxon>
        <taxon>Alternaria</taxon>
        <taxon>Alternaria sect. Alternaria</taxon>
        <taxon>Alternaria alternata complex</taxon>
    </lineage>
</organism>
<dbReference type="Pfam" id="PF06985">
    <property type="entry name" value="HET"/>
    <property type="match status" value="1"/>
</dbReference>
<proteinExistence type="predicted"/>
<evidence type="ECO:0000313" key="4">
    <source>
        <dbReference type="Proteomes" id="UP000292340"/>
    </source>
</evidence>
<keyword evidence="5" id="KW-1185">Reference proteome</keyword>
<gene>
    <name evidence="2" type="ORF">AA0115_g4914</name>
    <name evidence="3" type="ORF">AA0119_g2140</name>
</gene>
<dbReference type="PANTHER" id="PTHR24148">
    <property type="entry name" value="ANKYRIN REPEAT DOMAIN-CONTAINING PROTEIN 39 HOMOLOG-RELATED"/>
    <property type="match status" value="1"/>
</dbReference>
<evidence type="ECO:0000313" key="3">
    <source>
        <dbReference type="EMBL" id="RYO07201.1"/>
    </source>
</evidence>
<reference evidence="2 5" key="2">
    <citation type="journal article" date="2019" name="bioRxiv">
        <title>Genomics, evolutionary history and diagnostics of the Alternaria alternata species group including apple and Asian pear pathotypes.</title>
        <authorList>
            <person name="Armitage A.D."/>
            <person name="Cockerton H.M."/>
            <person name="Sreenivasaprasad S."/>
            <person name="Woodhall J.W."/>
            <person name="Lane C.R."/>
            <person name="Harrison R.J."/>
            <person name="Clarkson J.P."/>
        </authorList>
    </citation>
    <scope>NUCLEOTIDE SEQUENCE</scope>
    <source>
        <strain evidence="2">FERA 1164</strain>
        <strain evidence="5">FERA 635</strain>
    </source>
</reference>
<dbReference type="Proteomes" id="UP000292340">
    <property type="component" value="Unassembled WGS sequence"/>
</dbReference>
<sequence>MKETETRIPYIALSYCWGNVEDTVEIVLHGSSKDSPSAYQEPISAPFRITRNLYVALMALRNDRKQYLWVDALCINQQDPQEKTHQVQLMGKIYSLAESVLVWLGPDDKYSRFLMRLWTAHLRPLINTLDDGAMKNLYDDLFKSAHPLWNDVAQDEILIRFELGLNDEKVDQASPDRYKRALWVSFNSVLNRPWWSRIWIVQEVFLAPRSEGGGRKVQFRLGDSPLDWQDTLHTKTILPGYGPLSVSKVCRSWYALIDMDGKFSDPDIDTLIEHTSHFCASDPRDKLFALLQLASDTRACMHDPLIMPDYTKSLEVVIDDLVRWKPSLSKDVLQSWVEGT</sequence>
<dbReference type="PANTHER" id="PTHR24148:SF73">
    <property type="entry name" value="HET DOMAIN PROTEIN (AFU_ORTHOLOGUE AFUA_8G01020)"/>
    <property type="match status" value="1"/>
</dbReference>
<accession>A0AB37WPW2</accession>
<dbReference type="EMBL" id="PDXF01000005">
    <property type="protein sequence ID" value="RYO07201.1"/>
    <property type="molecule type" value="Genomic_DNA"/>
</dbReference>
<name>A0AB37WPW2_9PLEO</name>
<protein>
    <recommendedName>
        <fullName evidence="1">Heterokaryon incompatibility domain-containing protein</fullName>
    </recommendedName>
</protein>
<dbReference type="Proteomes" id="UP000293195">
    <property type="component" value="Unassembled WGS sequence"/>
</dbReference>
<dbReference type="AlphaFoldDB" id="A0AB37WPW2"/>
<evidence type="ECO:0000313" key="5">
    <source>
        <dbReference type="Proteomes" id="UP000293195"/>
    </source>
</evidence>
<reference evidence="2" key="1">
    <citation type="submission" date="2017-10" db="EMBL/GenBank/DDBJ databases">
        <authorList>
            <person name="Armitage A.D."/>
            <person name="Barbara D.J."/>
            <person name="Woodhall J.W."/>
            <person name="Sreenivasaprasad S."/>
            <person name="Lane C.R."/>
            <person name="Clarkson J.P."/>
            <person name="Harrison R.J."/>
        </authorList>
    </citation>
    <scope>NUCLEOTIDE SEQUENCE</scope>
    <source>
        <strain evidence="2">FERA 1164</strain>
        <strain evidence="3">FERA 635</strain>
    </source>
</reference>
<dbReference type="EMBL" id="PDXB01000010">
    <property type="protein sequence ID" value="RYN30240.1"/>
    <property type="molecule type" value="Genomic_DNA"/>
</dbReference>
<feature type="domain" description="Heterokaryon incompatibility" evidence="1">
    <location>
        <begin position="10"/>
        <end position="203"/>
    </location>
</feature>
<evidence type="ECO:0000313" key="2">
    <source>
        <dbReference type="EMBL" id="RYN30240.1"/>
    </source>
</evidence>
<dbReference type="InterPro" id="IPR010730">
    <property type="entry name" value="HET"/>
</dbReference>